<keyword evidence="7" id="KW-1185">Reference proteome</keyword>
<dbReference type="InterPro" id="IPR044898">
    <property type="entry name" value="CDI_dom_sf"/>
</dbReference>
<evidence type="ECO:0000313" key="8">
    <source>
        <dbReference type="RefSeq" id="XP_022243872.1"/>
    </source>
</evidence>
<keyword evidence="5" id="KW-0131">Cell cycle</keyword>
<dbReference type="GeneID" id="111086215"/>
<gene>
    <name evidence="8" type="primary">LOC111086215</name>
</gene>
<comment type="similarity">
    <text evidence="2">Belongs to the CDI family.</text>
</comment>
<keyword evidence="4" id="KW-0539">Nucleus</keyword>
<proteinExistence type="inferred from homology"/>
<evidence type="ECO:0000256" key="3">
    <source>
        <dbReference type="ARBA" id="ARBA00023013"/>
    </source>
</evidence>
<dbReference type="InterPro" id="IPR003175">
    <property type="entry name" value="CDI_dom"/>
</dbReference>
<protein>
    <submittedName>
        <fullName evidence="8">Uncharacterized protein LOC111086215</fullName>
    </submittedName>
</protein>
<accession>A0ABM1SJR6</accession>
<evidence type="ECO:0000256" key="1">
    <source>
        <dbReference type="ARBA" id="ARBA00004123"/>
    </source>
</evidence>
<evidence type="ECO:0000313" key="7">
    <source>
        <dbReference type="Proteomes" id="UP000694941"/>
    </source>
</evidence>
<feature type="domain" description="Cyclin-dependent kinase inhibitor" evidence="6">
    <location>
        <begin position="37"/>
        <end position="78"/>
    </location>
</feature>
<dbReference type="RefSeq" id="XP_022243872.1">
    <property type="nucleotide sequence ID" value="XM_022388164.1"/>
</dbReference>
<dbReference type="Proteomes" id="UP000694941">
    <property type="component" value="Unplaced"/>
</dbReference>
<organism evidence="7 8">
    <name type="scientific">Limulus polyphemus</name>
    <name type="common">Atlantic horseshoe crab</name>
    <dbReference type="NCBI Taxonomy" id="6850"/>
    <lineage>
        <taxon>Eukaryota</taxon>
        <taxon>Metazoa</taxon>
        <taxon>Ecdysozoa</taxon>
        <taxon>Arthropoda</taxon>
        <taxon>Chelicerata</taxon>
        <taxon>Merostomata</taxon>
        <taxon>Xiphosura</taxon>
        <taxon>Limulidae</taxon>
        <taxon>Limulus</taxon>
    </lineage>
</organism>
<reference evidence="8" key="1">
    <citation type="submission" date="2025-08" db="UniProtKB">
        <authorList>
            <consortium name="RefSeq"/>
        </authorList>
    </citation>
    <scope>IDENTIFICATION</scope>
    <source>
        <tissue evidence="8">Muscle</tissue>
    </source>
</reference>
<dbReference type="PANTHER" id="PTHR10265:SF45">
    <property type="entry name" value="DACAPO"/>
    <property type="match status" value="1"/>
</dbReference>
<evidence type="ECO:0000256" key="2">
    <source>
        <dbReference type="ARBA" id="ARBA00006726"/>
    </source>
</evidence>
<evidence type="ECO:0000259" key="6">
    <source>
        <dbReference type="Pfam" id="PF02234"/>
    </source>
</evidence>
<evidence type="ECO:0000256" key="5">
    <source>
        <dbReference type="ARBA" id="ARBA00023306"/>
    </source>
</evidence>
<dbReference type="Pfam" id="PF02234">
    <property type="entry name" value="CDI"/>
    <property type="match status" value="1"/>
</dbReference>
<sequence length="182" mass="21217">MGNIDLMIPEIMPNNIRRRIGIIDRSHSQHSRARRALFGPVDHEENLRFVHEELNKIQDKDEERWNFNFKTETSLPWGYLPTLAKDRKKGLQRSYKTKSLQKCKTCAKICCSSLLDIGLQDEPTLKFKRTVVTACSTKILTTDPEKSYNPTLQHQKKITEKRPDHTTTKEERVIHLTIFNTG</sequence>
<dbReference type="Gene3D" id="4.10.365.10">
    <property type="entry name" value="p27"/>
    <property type="match status" value="1"/>
</dbReference>
<name>A0ABM1SJR6_LIMPO</name>
<evidence type="ECO:0000256" key="4">
    <source>
        <dbReference type="ARBA" id="ARBA00023242"/>
    </source>
</evidence>
<comment type="subcellular location">
    <subcellularLocation>
        <location evidence="1">Nucleus</location>
    </subcellularLocation>
</comment>
<keyword evidence="3" id="KW-0649">Protein kinase inhibitor</keyword>
<dbReference type="PANTHER" id="PTHR10265">
    <property type="entry name" value="CYCLIN-DEPENDENT KINASE INHIBITOR 1"/>
    <property type="match status" value="1"/>
</dbReference>